<organism evidence="1 2">
    <name type="scientific">Corynascus novoguineensis</name>
    <dbReference type="NCBI Taxonomy" id="1126955"/>
    <lineage>
        <taxon>Eukaryota</taxon>
        <taxon>Fungi</taxon>
        <taxon>Dikarya</taxon>
        <taxon>Ascomycota</taxon>
        <taxon>Pezizomycotina</taxon>
        <taxon>Sordariomycetes</taxon>
        <taxon>Sordariomycetidae</taxon>
        <taxon>Sordariales</taxon>
        <taxon>Chaetomiaceae</taxon>
        <taxon>Corynascus</taxon>
    </lineage>
</organism>
<evidence type="ECO:0000313" key="2">
    <source>
        <dbReference type="Proteomes" id="UP001303647"/>
    </source>
</evidence>
<sequence>MSFLDISSFGNKIGSMISLEITSNKVKRLTSILFGAGIESTDEVIPCPDLVLQGYRRDVISEVFSHDIKTIIKASPAYREEAEQGNPLIEYVSMIVSYRAKDRAIINLSLD</sequence>
<reference evidence="1" key="1">
    <citation type="journal article" date="2023" name="Mol. Phylogenet. Evol.">
        <title>Genome-scale phylogeny and comparative genomics of the fungal order Sordariales.</title>
        <authorList>
            <person name="Hensen N."/>
            <person name="Bonometti L."/>
            <person name="Westerberg I."/>
            <person name="Brannstrom I.O."/>
            <person name="Guillou S."/>
            <person name="Cros-Aarteil S."/>
            <person name="Calhoun S."/>
            <person name="Haridas S."/>
            <person name="Kuo A."/>
            <person name="Mondo S."/>
            <person name="Pangilinan J."/>
            <person name="Riley R."/>
            <person name="LaButti K."/>
            <person name="Andreopoulos B."/>
            <person name="Lipzen A."/>
            <person name="Chen C."/>
            <person name="Yan M."/>
            <person name="Daum C."/>
            <person name="Ng V."/>
            <person name="Clum A."/>
            <person name="Steindorff A."/>
            <person name="Ohm R.A."/>
            <person name="Martin F."/>
            <person name="Silar P."/>
            <person name="Natvig D.O."/>
            <person name="Lalanne C."/>
            <person name="Gautier V."/>
            <person name="Ament-Velasquez S.L."/>
            <person name="Kruys A."/>
            <person name="Hutchinson M.I."/>
            <person name="Powell A.J."/>
            <person name="Barry K."/>
            <person name="Miller A.N."/>
            <person name="Grigoriev I.V."/>
            <person name="Debuchy R."/>
            <person name="Gladieux P."/>
            <person name="Hiltunen Thoren M."/>
            <person name="Johannesson H."/>
        </authorList>
    </citation>
    <scope>NUCLEOTIDE SEQUENCE</scope>
    <source>
        <strain evidence="1">CBS 359.72</strain>
    </source>
</reference>
<accession>A0AAN7HF98</accession>
<evidence type="ECO:0000313" key="1">
    <source>
        <dbReference type="EMBL" id="KAK4243092.1"/>
    </source>
</evidence>
<dbReference type="Proteomes" id="UP001303647">
    <property type="component" value="Unassembled WGS sequence"/>
</dbReference>
<protein>
    <submittedName>
        <fullName evidence="1">Uncharacterized protein</fullName>
    </submittedName>
</protein>
<keyword evidence="2" id="KW-1185">Reference proteome</keyword>
<proteinExistence type="predicted"/>
<name>A0AAN7HF98_9PEZI</name>
<comment type="caution">
    <text evidence="1">The sequence shown here is derived from an EMBL/GenBank/DDBJ whole genome shotgun (WGS) entry which is preliminary data.</text>
</comment>
<dbReference type="EMBL" id="MU857884">
    <property type="protein sequence ID" value="KAK4243092.1"/>
    <property type="molecule type" value="Genomic_DNA"/>
</dbReference>
<dbReference type="AlphaFoldDB" id="A0AAN7HF98"/>
<gene>
    <name evidence="1" type="ORF">C7999DRAFT_45019</name>
</gene>
<reference evidence="1" key="2">
    <citation type="submission" date="2023-05" db="EMBL/GenBank/DDBJ databases">
        <authorList>
            <consortium name="Lawrence Berkeley National Laboratory"/>
            <person name="Steindorff A."/>
            <person name="Hensen N."/>
            <person name="Bonometti L."/>
            <person name="Westerberg I."/>
            <person name="Brannstrom I.O."/>
            <person name="Guillou S."/>
            <person name="Cros-Aarteil S."/>
            <person name="Calhoun S."/>
            <person name="Haridas S."/>
            <person name="Kuo A."/>
            <person name="Mondo S."/>
            <person name="Pangilinan J."/>
            <person name="Riley R."/>
            <person name="Labutti K."/>
            <person name="Andreopoulos B."/>
            <person name="Lipzen A."/>
            <person name="Chen C."/>
            <person name="Yanf M."/>
            <person name="Daum C."/>
            <person name="Ng V."/>
            <person name="Clum A."/>
            <person name="Ohm R."/>
            <person name="Martin F."/>
            <person name="Silar P."/>
            <person name="Natvig D."/>
            <person name="Lalanne C."/>
            <person name="Gautier V."/>
            <person name="Ament-Velasquez S.L."/>
            <person name="Kruys A."/>
            <person name="Hutchinson M.I."/>
            <person name="Powell A.J."/>
            <person name="Barry K."/>
            <person name="Miller A.N."/>
            <person name="Grigoriev I.V."/>
            <person name="Debuchy R."/>
            <person name="Gladieux P."/>
            <person name="Thoren M.H."/>
            <person name="Johannesson H."/>
        </authorList>
    </citation>
    <scope>NUCLEOTIDE SEQUENCE</scope>
    <source>
        <strain evidence="1">CBS 359.72</strain>
    </source>
</reference>